<reference evidence="8" key="1">
    <citation type="submission" date="2022-12" db="EMBL/GenBank/DDBJ databases">
        <title>Draft genome assemblies for two species of Escallonia (Escalloniales).</title>
        <authorList>
            <person name="Chanderbali A."/>
            <person name="Dervinis C."/>
            <person name="Anghel I."/>
            <person name="Soltis D."/>
            <person name="Soltis P."/>
            <person name="Zapata F."/>
        </authorList>
    </citation>
    <scope>NUCLEOTIDE SEQUENCE</scope>
    <source>
        <strain evidence="8">UCBG64.0493</strain>
        <tissue evidence="8">Leaf</tissue>
    </source>
</reference>
<evidence type="ECO:0000256" key="4">
    <source>
        <dbReference type="ARBA" id="ARBA00023163"/>
    </source>
</evidence>
<dbReference type="GO" id="GO:0005634">
    <property type="term" value="C:nucleus"/>
    <property type="evidence" value="ECO:0007669"/>
    <property type="project" value="UniProtKB-SubCell"/>
</dbReference>
<name>A0AA88VE29_9ASTE</name>
<accession>A0AA88VE29</accession>
<feature type="domain" description="MBD" evidence="7">
    <location>
        <begin position="107"/>
        <end position="178"/>
    </location>
</feature>
<dbReference type="PROSITE" id="PS50982">
    <property type="entry name" value="MBD"/>
    <property type="match status" value="1"/>
</dbReference>
<gene>
    <name evidence="8" type="ORF">RJ639_015660</name>
</gene>
<organism evidence="8 9">
    <name type="scientific">Escallonia herrerae</name>
    <dbReference type="NCBI Taxonomy" id="1293975"/>
    <lineage>
        <taxon>Eukaryota</taxon>
        <taxon>Viridiplantae</taxon>
        <taxon>Streptophyta</taxon>
        <taxon>Embryophyta</taxon>
        <taxon>Tracheophyta</taxon>
        <taxon>Spermatophyta</taxon>
        <taxon>Magnoliopsida</taxon>
        <taxon>eudicotyledons</taxon>
        <taxon>Gunneridae</taxon>
        <taxon>Pentapetalae</taxon>
        <taxon>asterids</taxon>
        <taxon>campanulids</taxon>
        <taxon>Escalloniales</taxon>
        <taxon>Escalloniaceae</taxon>
        <taxon>Escallonia</taxon>
    </lineage>
</organism>
<keyword evidence="3" id="KW-0238">DNA-binding</keyword>
<evidence type="ECO:0000256" key="2">
    <source>
        <dbReference type="ARBA" id="ARBA00023015"/>
    </source>
</evidence>
<sequence length="439" mass="49355">MEEQKAVPRSMQLVPLQRLRRGYHGHGKSNHRQLVVVAPTTTTSSSFKLPDGWVVEEVPRSDGSRVDKLISAQVYTKPYYSQQRPLQMLRLDDEESNRWQLAVVAPRNAAATSPYNLPDGWVVEEVPRSSGGSTDKYYYEPGTGQKFRSLVAVEKHLTELKENPPLSLALADLKEYSTPLSKALAELKEYNTPLAKAFKLRSHVKKCRSLKKICSSDNVQASTFSSPPAKVKWVLASPGGDAWNPFIGETLIQESVKQQWSERFILAINEMEHDLPTFPREAAPRLSRSPSQHTTVRPPVPAASERSSHPSVIERERFPIVCTAPQGICQYEERNQVSNIKAVAFLVWFAFHVGSKERVGKWNQLMGPRQPSRKVSDPRCWDSLQLSHPSILSRQEQELIAPVCFFITRSPEIPSNPPRDKKNDLSLPLCSTLASSQAN</sequence>
<protein>
    <recommendedName>
        <fullName evidence="7">MBD domain-containing protein</fullName>
    </recommendedName>
</protein>
<dbReference type="GO" id="GO:0003677">
    <property type="term" value="F:DNA binding"/>
    <property type="evidence" value="ECO:0007669"/>
    <property type="project" value="UniProtKB-KW"/>
</dbReference>
<dbReference type="InterPro" id="IPR001739">
    <property type="entry name" value="Methyl_CpG_DNA-bd"/>
</dbReference>
<dbReference type="Gene3D" id="3.30.890.10">
    <property type="entry name" value="Methyl-cpg-binding Protein 2, Chain A"/>
    <property type="match status" value="1"/>
</dbReference>
<keyword evidence="9" id="KW-1185">Reference proteome</keyword>
<dbReference type="Proteomes" id="UP001188597">
    <property type="component" value="Unassembled WGS sequence"/>
</dbReference>
<dbReference type="InterPro" id="IPR016177">
    <property type="entry name" value="DNA-bd_dom_sf"/>
</dbReference>
<comment type="caution">
    <text evidence="8">The sequence shown here is derived from an EMBL/GenBank/DDBJ whole genome shotgun (WGS) entry which is preliminary data.</text>
</comment>
<keyword evidence="4" id="KW-0804">Transcription</keyword>
<dbReference type="EMBL" id="JAVXUP010002144">
    <property type="protein sequence ID" value="KAK3005328.1"/>
    <property type="molecule type" value="Genomic_DNA"/>
</dbReference>
<keyword evidence="2" id="KW-0805">Transcription regulation</keyword>
<dbReference type="PANTHER" id="PTHR12396:SF38">
    <property type="entry name" value="METHYL-CPG-BINDING DOMAIN-CONTAINING PROTEIN 7"/>
    <property type="match status" value="1"/>
</dbReference>
<evidence type="ECO:0000256" key="1">
    <source>
        <dbReference type="ARBA" id="ARBA00004123"/>
    </source>
</evidence>
<dbReference type="AlphaFoldDB" id="A0AA88VE29"/>
<comment type="subcellular location">
    <subcellularLocation>
        <location evidence="1">Nucleus</location>
    </subcellularLocation>
</comment>
<evidence type="ECO:0000313" key="9">
    <source>
        <dbReference type="Proteomes" id="UP001188597"/>
    </source>
</evidence>
<dbReference type="Pfam" id="PF01429">
    <property type="entry name" value="MBD"/>
    <property type="match status" value="1"/>
</dbReference>
<evidence type="ECO:0000313" key="8">
    <source>
        <dbReference type="EMBL" id="KAK3005328.1"/>
    </source>
</evidence>
<evidence type="ECO:0000256" key="6">
    <source>
        <dbReference type="SAM" id="MobiDB-lite"/>
    </source>
</evidence>
<dbReference type="SUPFAM" id="SSF54171">
    <property type="entry name" value="DNA-binding domain"/>
    <property type="match status" value="1"/>
</dbReference>
<proteinExistence type="predicted"/>
<evidence type="ECO:0000256" key="5">
    <source>
        <dbReference type="ARBA" id="ARBA00023242"/>
    </source>
</evidence>
<evidence type="ECO:0000259" key="7">
    <source>
        <dbReference type="PROSITE" id="PS50982"/>
    </source>
</evidence>
<feature type="region of interest" description="Disordered" evidence="6">
    <location>
        <begin position="281"/>
        <end position="310"/>
    </location>
</feature>
<dbReference type="PANTHER" id="PTHR12396">
    <property type="entry name" value="METHYL-CPG BINDING PROTEIN, MBD"/>
    <property type="match status" value="1"/>
</dbReference>
<keyword evidence="5" id="KW-0539">Nucleus</keyword>
<evidence type="ECO:0000256" key="3">
    <source>
        <dbReference type="ARBA" id="ARBA00023125"/>
    </source>
</evidence>